<proteinExistence type="predicted"/>
<sequence>MKLFETSLPTTYVSFQNPRLSSCMYFHCEVEILQHVVKINHCSSIFAAISLRRTKNFMVDGIIMVIQLILLEK</sequence>
<comment type="caution">
    <text evidence="1">The sequence shown here is derived from an EMBL/GenBank/DDBJ whole genome shotgun (WGS) entry which is preliminary data.</text>
</comment>
<evidence type="ECO:0000313" key="1">
    <source>
        <dbReference type="EMBL" id="EYC14213.1"/>
    </source>
</evidence>
<gene>
    <name evidence="1" type="primary">Acey_s0041.g405</name>
    <name evidence="1" type="ORF">Y032_0041g405</name>
</gene>
<protein>
    <submittedName>
        <fullName evidence="1">Uncharacterized protein</fullName>
    </submittedName>
</protein>
<organism evidence="1 2">
    <name type="scientific">Ancylostoma ceylanicum</name>
    <dbReference type="NCBI Taxonomy" id="53326"/>
    <lineage>
        <taxon>Eukaryota</taxon>
        <taxon>Metazoa</taxon>
        <taxon>Ecdysozoa</taxon>
        <taxon>Nematoda</taxon>
        <taxon>Chromadorea</taxon>
        <taxon>Rhabditida</taxon>
        <taxon>Rhabditina</taxon>
        <taxon>Rhabditomorpha</taxon>
        <taxon>Strongyloidea</taxon>
        <taxon>Ancylostomatidae</taxon>
        <taxon>Ancylostomatinae</taxon>
        <taxon>Ancylostoma</taxon>
    </lineage>
</organism>
<evidence type="ECO:0000313" key="2">
    <source>
        <dbReference type="Proteomes" id="UP000024635"/>
    </source>
</evidence>
<name>A0A016UHX2_9BILA</name>
<accession>A0A016UHX2</accession>
<dbReference type="Proteomes" id="UP000024635">
    <property type="component" value="Unassembled WGS sequence"/>
</dbReference>
<reference evidence="2" key="1">
    <citation type="journal article" date="2015" name="Nat. Genet.">
        <title>The genome and transcriptome of the zoonotic hookworm Ancylostoma ceylanicum identify infection-specific gene families.</title>
        <authorList>
            <person name="Schwarz E.M."/>
            <person name="Hu Y."/>
            <person name="Antoshechkin I."/>
            <person name="Miller M.M."/>
            <person name="Sternberg P.W."/>
            <person name="Aroian R.V."/>
        </authorList>
    </citation>
    <scope>NUCLEOTIDE SEQUENCE</scope>
    <source>
        <strain evidence="2">HY135</strain>
    </source>
</reference>
<dbReference type="AlphaFoldDB" id="A0A016UHX2"/>
<dbReference type="EMBL" id="JARK01001377">
    <property type="protein sequence ID" value="EYC14213.1"/>
    <property type="molecule type" value="Genomic_DNA"/>
</dbReference>
<keyword evidence="2" id="KW-1185">Reference proteome</keyword>